<dbReference type="AlphaFoldDB" id="A0A067NRG8"/>
<accession>A0A067NRG8</accession>
<dbReference type="PANTHER" id="PTHR39466">
    <property type="entry name" value="RGS DOMAIN-CONTAINING PROTEIN"/>
    <property type="match status" value="1"/>
</dbReference>
<evidence type="ECO:0000256" key="2">
    <source>
        <dbReference type="SAM" id="Phobius"/>
    </source>
</evidence>
<dbReference type="InterPro" id="IPR016137">
    <property type="entry name" value="RGS"/>
</dbReference>
<organism evidence="4 5">
    <name type="scientific">Pleurotus ostreatus (strain PC15)</name>
    <name type="common">Oyster mushroom</name>
    <dbReference type="NCBI Taxonomy" id="1137138"/>
    <lineage>
        <taxon>Eukaryota</taxon>
        <taxon>Fungi</taxon>
        <taxon>Dikarya</taxon>
        <taxon>Basidiomycota</taxon>
        <taxon>Agaricomycotina</taxon>
        <taxon>Agaricomycetes</taxon>
        <taxon>Agaricomycetidae</taxon>
        <taxon>Agaricales</taxon>
        <taxon>Pleurotineae</taxon>
        <taxon>Pleurotaceae</taxon>
        <taxon>Pleurotus</taxon>
    </lineage>
</organism>
<feature type="region of interest" description="Disordered" evidence="1">
    <location>
        <begin position="393"/>
        <end position="449"/>
    </location>
</feature>
<dbReference type="InParanoid" id="A0A067NRG8"/>
<dbReference type="InterPro" id="IPR036305">
    <property type="entry name" value="RGS_sf"/>
</dbReference>
<evidence type="ECO:0000313" key="5">
    <source>
        <dbReference type="Proteomes" id="UP000027073"/>
    </source>
</evidence>
<dbReference type="Gene3D" id="1.10.167.10">
    <property type="entry name" value="Regulator of G-protein Signalling 4, domain 2"/>
    <property type="match status" value="1"/>
</dbReference>
<dbReference type="InterPro" id="IPR044926">
    <property type="entry name" value="RGS_subdomain_2"/>
</dbReference>
<protein>
    <recommendedName>
        <fullName evidence="3">RGS domain-containing protein</fullName>
    </recommendedName>
</protein>
<keyword evidence="2" id="KW-0472">Membrane</keyword>
<gene>
    <name evidence="4" type="ORF">PLEOSDRAFT_1112363</name>
</gene>
<proteinExistence type="predicted"/>
<feature type="compositionally biased region" description="Low complexity" evidence="1">
    <location>
        <begin position="419"/>
        <end position="433"/>
    </location>
</feature>
<evidence type="ECO:0000313" key="4">
    <source>
        <dbReference type="EMBL" id="KDQ29605.1"/>
    </source>
</evidence>
<keyword evidence="2" id="KW-0812">Transmembrane</keyword>
<dbReference type="Pfam" id="PF00615">
    <property type="entry name" value="RGS"/>
    <property type="match status" value="1"/>
</dbReference>
<dbReference type="OrthoDB" id="3232309at2759"/>
<keyword evidence="2" id="KW-1133">Transmembrane helix</keyword>
<feature type="compositionally biased region" description="Polar residues" evidence="1">
    <location>
        <begin position="408"/>
        <end position="418"/>
    </location>
</feature>
<dbReference type="VEuPathDB" id="FungiDB:PLEOSDRAFT_1112363"/>
<evidence type="ECO:0000259" key="3">
    <source>
        <dbReference type="Pfam" id="PF00615"/>
    </source>
</evidence>
<feature type="transmembrane region" description="Helical" evidence="2">
    <location>
        <begin position="534"/>
        <end position="552"/>
    </location>
</feature>
<feature type="transmembrane region" description="Helical" evidence="2">
    <location>
        <begin position="286"/>
        <end position="310"/>
    </location>
</feature>
<dbReference type="EMBL" id="KL198007">
    <property type="protein sequence ID" value="KDQ29605.1"/>
    <property type="molecule type" value="Genomic_DNA"/>
</dbReference>
<dbReference type="STRING" id="1137138.A0A067NRG8"/>
<dbReference type="PANTHER" id="PTHR39466:SF1">
    <property type="entry name" value="RGS DOMAIN-CONTAINING PROTEIN"/>
    <property type="match status" value="1"/>
</dbReference>
<dbReference type="HOGENOM" id="CLU_040054_0_0_1"/>
<evidence type="ECO:0000256" key="1">
    <source>
        <dbReference type="SAM" id="MobiDB-lite"/>
    </source>
</evidence>
<reference evidence="5" key="1">
    <citation type="journal article" date="2014" name="Proc. Natl. Acad. Sci. U.S.A.">
        <title>Extensive sampling of basidiomycete genomes demonstrates inadequacy of the white-rot/brown-rot paradigm for wood decay fungi.</title>
        <authorList>
            <person name="Riley R."/>
            <person name="Salamov A.A."/>
            <person name="Brown D.W."/>
            <person name="Nagy L.G."/>
            <person name="Floudas D."/>
            <person name="Held B.W."/>
            <person name="Levasseur A."/>
            <person name="Lombard V."/>
            <person name="Morin E."/>
            <person name="Otillar R."/>
            <person name="Lindquist E.A."/>
            <person name="Sun H."/>
            <person name="LaButti K.M."/>
            <person name="Schmutz J."/>
            <person name="Jabbour D."/>
            <person name="Luo H."/>
            <person name="Baker S.E."/>
            <person name="Pisabarro A.G."/>
            <person name="Walton J.D."/>
            <person name="Blanchette R.A."/>
            <person name="Henrissat B."/>
            <person name="Martin F."/>
            <person name="Cullen D."/>
            <person name="Hibbett D.S."/>
            <person name="Grigoriev I.V."/>
        </authorList>
    </citation>
    <scope>NUCLEOTIDE SEQUENCE [LARGE SCALE GENOMIC DNA]</scope>
    <source>
        <strain evidence="5">PC15</strain>
    </source>
</reference>
<feature type="transmembrane region" description="Helical" evidence="2">
    <location>
        <begin position="322"/>
        <end position="342"/>
    </location>
</feature>
<name>A0A067NRG8_PLEO1</name>
<feature type="domain" description="RGS" evidence="3">
    <location>
        <begin position="206"/>
        <end position="273"/>
    </location>
</feature>
<dbReference type="Proteomes" id="UP000027073">
    <property type="component" value="Unassembled WGS sequence"/>
</dbReference>
<sequence length="558" mass="62294">MSSNKNSLSDFEAYLRYKEHSLENLQFIIWFQDYRRRFFALSEIEKAYSPGPSASEFQTPSSLSHADVERRALDSFTKLQCSHGRCHVSCQLESLSPSISPNARSENVRLNRLAPLTTTLAPCSPAPSLPSSPATPYTTRRVSLIPLLSASPPSAFHLTSPGVAFTTPDPNNGNVPHGLDHNTLPSSQTGSHVRLHENHTSQCIHDKQPFRVECMRIVATFLQPGAVKELPLDEIIRDTVVRDLTSSTHPDVFLTAYEEIYQMTEHTSLPRFLAFSTTNINRPKQLFWYLCGVLFLLTSVASAVAIITMVPDSNSSNRAWRLFALPWAWFGSMQIYAASMGFCNQVWSRNGVQLHAWELSEVDEESKLFVEKIISNATHDSSSERHAPHATLVITPHSRPNVPHVHTQPRSRSSCYTDSTINATTNNVSSSVTHSDPWASQPHEFDEPLTPYPLPPREATSTLDSQTVSVVAPFLSLDHEDDKTGDQKTPSREIREVYPESHDGTLARPPIFGPERVVQDARIKAAHGRVMNSIWLVGFVYVLIFSAVIFSVPSRVRS</sequence>
<dbReference type="SUPFAM" id="SSF48097">
    <property type="entry name" value="Regulator of G-protein signaling, RGS"/>
    <property type="match status" value="1"/>
</dbReference>